<gene>
    <name evidence="1" type="ORF">H66_0068</name>
</gene>
<proteinExistence type="predicted"/>
<accession>L7THB5</accession>
<dbReference type="Proteomes" id="UP000011154">
    <property type="component" value="Segment"/>
</dbReference>
<reference evidence="1 2" key="1">
    <citation type="submission" date="2012-12" db="EMBL/GenBank/DDBJ databases">
        <title>Complete genome sequence of Pseudomonas aeruginosa temperate bacteriophage H66.</title>
        <authorList>
            <person name="Maya O."/>
            <person name="Flores V."/>
            <person name="Guarneros G."/>
        </authorList>
    </citation>
    <scope>NUCLEOTIDE SEQUENCE [LARGE SCALE GENOMIC DNA]</scope>
</reference>
<organism evidence="1 2">
    <name type="scientific">Pseudomonas phage H66</name>
    <dbReference type="NCBI Taxonomy" id="2928683"/>
    <lineage>
        <taxon>Viruses</taxon>
        <taxon>Duplodnaviria</taxon>
        <taxon>Heunggongvirae</taxon>
        <taxon>Uroviricota</taxon>
        <taxon>Caudoviricetes</taxon>
        <taxon>Hollowayvirus</taxon>
        <taxon>Hollowayvirus H66</taxon>
    </lineage>
</organism>
<name>L7THB5_9CAUD</name>
<dbReference type="EMBL" id="KC262634">
    <property type="protein sequence ID" value="AGC34677.1"/>
    <property type="molecule type" value="Genomic_DNA"/>
</dbReference>
<evidence type="ECO:0000313" key="1">
    <source>
        <dbReference type="EMBL" id="AGC34677.1"/>
    </source>
</evidence>
<evidence type="ECO:0008006" key="3">
    <source>
        <dbReference type="Google" id="ProtNLM"/>
    </source>
</evidence>
<evidence type="ECO:0000313" key="2">
    <source>
        <dbReference type="Proteomes" id="UP000011154"/>
    </source>
</evidence>
<protein>
    <recommendedName>
        <fullName evidence="3">DUF955 domain-containing protein</fullName>
    </recommendedName>
</protein>
<sequence length="160" mass="18594">MTVEELPCRMRGHRVPEFSSVQIRAVAQKVCDVLHLSRRSFRPGAVESLVAALEHYRIYVDPIEDEEWLDATRATVNPQTGMIYMPLKLYNELCRGKPEAIRIFLHELGHIILCHKPMLHFSEGPSKKEFDSEWQADLFADSVIEHLNLPRFDGQMEFKF</sequence>
<keyword evidence="2" id="KW-1185">Reference proteome</keyword>